<keyword evidence="2" id="KW-1185">Reference proteome</keyword>
<evidence type="ECO:0008006" key="3">
    <source>
        <dbReference type="Google" id="ProtNLM"/>
    </source>
</evidence>
<evidence type="ECO:0000313" key="1">
    <source>
        <dbReference type="EMBL" id="TGB02171.1"/>
    </source>
</evidence>
<dbReference type="STRING" id="192814.GCA_900166575_03560"/>
<organism evidence="1 2">
    <name type="scientific">Halobacillus salinus</name>
    <dbReference type="NCBI Taxonomy" id="192814"/>
    <lineage>
        <taxon>Bacteria</taxon>
        <taxon>Bacillati</taxon>
        <taxon>Bacillota</taxon>
        <taxon>Bacilli</taxon>
        <taxon>Bacillales</taxon>
        <taxon>Bacillaceae</taxon>
        <taxon>Halobacillus</taxon>
    </lineage>
</organism>
<dbReference type="AlphaFoldDB" id="A0A4Z0GY81"/>
<dbReference type="SUPFAM" id="SSF160755">
    <property type="entry name" value="YugN-like"/>
    <property type="match status" value="1"/>
</dbReference>
<dbReference type="Proteomes" id="UP000297982">
    <property type="component" value="Unassembled WGS sequence"/>
</dbReference>
<name>A0A4Z0GY81_9BACI</name>
<dbReference type="Gene3D" id="3.30.310.100">
    <property type="entry name" value="YugN-like"/>
    <property type="match status" value="1"/>
</dbReference>
<dbReference type="EMBL" id="SRJC01000003">
    <property type="protein sequence ID" value="TGB02171.1"/>
    <property type="molecule type" value="Genomic_DNA"/>
</dbReference>
<dbReference type="Pfam" id="PF08868">
    <property type="entry name" value="YugN"/>
    <property type="match status" value="1"/>
</dbReference>
<reference evidence="1 2" key="1">
    <citation type="journal article" date="2003" name="Int. J. Syst. Evol. Microbiol.">
        <title>Halobacillus salinus sp. nov., isolated from a salt lake on the coast of the East Sea in Korea.</title>
        <authorList>
            <person name="Yoon J.H."/>
            <person name="Kang K.H."/>
            <person name="Park Y.H."/>
        </authorList>
    </citation>
    <scope>NUCLEOTIDE SEQUENCE [LARGE SCALE GENOMIC DNA]</scope>
    <source>
        <strain evidence="1 2">HSL-3</strain>
    </source>
</reference>
<gene>
    <name evidence="1" type="ORF">E4663_12545</name>
</gene>
<dbReference type="InterPro" id="IPR014967">
    <property type="entry name" value="Uncharacterised_YugN-like"/>
</dbReference>
<dbReference type="InterPro" id="IPR036491">
    <property type="entry name" value="YugN-like_sf"/>
</dbReference>
<evidence type="ECO:0000313" key="2">
    <source>
        <dbReference type="Proteomes" id="UP000297982"/>
    </source>
</evidence>
<accession>A0A4Z0GY81</accession>
<proteinExistence type="predicted"/>
<comment type="caution">
    <text evidence="1">The sequence shown here is derived from an EMBL/GenBank/DDBJ whole genome shotgun (WGS) entry which is preliminary data.</text>
</comment>
<dbReference type="RefSeq" id="WP_135327885.1">
    <property type="nucleotide sequence ID" value="NZ_SRJC01000003.1"/>
</dbReference>
<protein>
    <recommendedName>
        <fullName evidence="3">YugN-like family protein</fullName>
    </recommendedName>
</protein>
<sequence length="140" mass="16098">MIPLTSSIMDQQFTFEEVEQALTPIGFKLSDNWDYEHGYFDYKIDDHVGYQFLRLPFAVVSGSLDAPSDYATVRMQEPFLLSHKYNPGLDDNVKEGNFRAIFDQFQEPVDKDASFPEEHIQTGKELLEQAEQALLAKRGE</sequence>